<evidence type="ECO:0000256" key="1">
    <source>
        <dbReference type="ARBA" id="ARBA00006432"/>
    </source>
</evidence>
<dbReference type="Pfam" id="PF00501">
    <property type="entry name" value="AMP-binding"/>
    <property type="match status" value="1"/>
</dbReference>
<dbReference type="EMBL" id="JACHMN010000001">
    <property type="protein sequence ID" value="MBB5866737.1"/>
    <property type="molecule type" value="Genomic_DNA"/>
</dbReference>
<organism evidence="4 5">
    <name type="scientific">Allocatelliglobosispora scoriae</name>
    <dbReference type="NCBI Taxonomy" id="643052"/>
    <lineage>
        <taxon>Bacteria</taxon>
        <taxon>Bacillati</taxon>
        <taxon>Actinomycetota</taxon>
        <taxon>Actinomycetes</taxon>
        <taxon>Micromonosporales</taxon>
        <taxon>Micromonosporaceae</taxon>
        <taxon>Allocatelliglobosispora</taxon>
    </lineage>
</organism>
<accession>A0A841BCA5</accession>
<dbReference type="GO" id="GO:0006631">
    <property type="term" value="P:fatty acid metabolic process"/>
    <property type="evidence" value="ECO:0007669"/>
    <property type="project" value="TreeGrafter"/>
</dbReference>
<dbReference type="Gene3D" id="3.40.50.12780">
    <property type="entry name" value="N-terminal domain of ligase-like"/>
    <property type="match status" value="1"/>
</dbReference>
<dbReference type="RefSeq" id="WP_184830758.1">
    <property type="nucleotide sequence ID" value="NZ_JACHMN010000001.1"/>
</dbReference>
<evidence type="ECO:0000256" key="2">
    <source>
        <dbReference type="ARBA" id="ARBA00022598"/>
    </source>
</evidence>
<dbReference type="PANTHER" id="PTHR43201:SF5">
    <property type="entry name" value="MEDIUM-CHAIN ACYL-COA LIGASE ACSF2, MITOCHONDRIAL"/>
    <property type="match status" value="1"/>
</dbReference>
<dbReference type="PROSITE" id="PS00455">
    <property type="entry name" value="AMP_BINDING"/>
    <property type="match status" value="1"/>
</dbReference>
<gene>
    <name evidence="4" type="ORF">F4553_000116</name>
</gene>
<dbReference type="InterPro" id="IPR042099">
    <property type="entry name" value="ANL_N_sf"/>
</dbReference>
<comment type="caution">
    <text evidence="4">The sequence shown here is derived from an EMBL/GenBank/DDBJ whole genome shotgun (WGS) entry which is preliminary data.</text>
</comment>
<sequence length="462" mass="48804">MTQLLSPGARLVDGATGEVLNGPALTDAIAATAGEIVALPGGLILLPAPWRTRVVLRYLAAIGTHRPIALLDPGLPAEKVRELVARFAPAIVWGPEEFTTYPGPVPDGYRPSPQGWIRAAPAAPTHPDLAVLLTTSGSTGSARLVRLSRAAVLANAAAIADTLRIGPTELAPTSMPFFFGYGLSVLNSHLCGGAGVVVTDESVMSGPFWDIVDSHGCTSLAAVPHIYELLHRLHWTPARHPTLRTLTQSGGRMRPDLISSLAGQLEPRNGSLYVMYGQTEATARLAVLPPDRLLDKIGSVGLAIPGSRLSIRDDAVTGEVIFRGPAVMMGYADTVTDLARGDDLHGVLATGDLGSFDSDGYLYLHGRLKRIAKVLGVRVSLDDVERIAGHSHPPGAVAAVAADDTVVLWCEGEPTGDVLRDITRRVAAELRLNRHGFQARAITTLPLLPNGKVDYRTLGGQA</sequence>
<comment type="similarity">
    <text evidence="1">Belongs to the ATP-dependent AMP-binding enzyme family.</text>
</comment>
<dbReference type="AlphaFoldDB" id="A0A841BCA5"/>
<proteinExistence type="inferred from homology"/>
<dbReference type="GO" id="GO:0031956">
    <property type="term" value="F:medium-chain fatty acid-CoA ligase activity"/>
    <property type="evidence" value="ECO:0007669"/>
    <property type="project" value="TreeGrafter"/>
</dbReference>
<feature type="domain" description="AMP-dependent synthetase/ligase" evidence="3">
    <location>
        <begin position="118"/>
        <end position="331"/>
    </location>
</feature>
<reference evidence="4 5" key="1">
    <citation type="submission" date="2020-08" db="EMBL/GenBank/DDBJ databases">
        <title>Sequencing the genomes of 1000 actinobacteria strains.</title>
        <authorList>
            <person name="Klenk H.-P."/>
        </authorList>
    </citation>
    <scope>NUCLEOTIDE SEQUENCE [LARGE SCALE GENOMIC DNA]</scope>
    <source>
        <strain evidence="4 5">DSM 45362</strain>
    </source>
</reference>
<keyword evidence="5" id="KW-1185">Reference proteome</keyword>
<keyword evidence="2 4" id="KW-0436">Ligase</keyword>
<dbReference type="SUPFAM" id="SSF56801">
    <property type="entry name" value="Acetyl-CoA synthetase-like"/>
    <property type="match status" value="1"/>
</dbReference>
<evidence type="ECO:0000259" key="3">
    <source>
        <dbReference type="Pfam" id="PF00501"/>
    </source>
</evidence>
<protein>
    <submittedName>
        <fullName evidence="4">Acyl-CoA synthetase (AMP-forming)/AMP-acid ligase II</fullName>
    </submittedName>
</protein>
<name>A0A841BCA5_9ACTN</name>
<evidence type="ECO:0000313" key="4">
    <source>
        <dbReference type="EMBL" id="MBB5866737.1"/>
    </source>
</evidence>
<dbReference type="InterPro" id="IPR000873">
    <property type="entry name" value="AMP-dep_synth/lig_dom"/>
</dbReference>
<dbReference type="InterPro" id="IPR020845">
    <property type="entry name" value="AMP-binding_CS"/>
</dbReference>
<evidence type="ECO:0000313" key="5">
    <source>
        <dbReference type="Proteomes" id="UP000587527"/>
    </source>
</evidence>
<dbReference type="Proteomes" id="UP000587527">
    <property type="component" value="Unassembled WGS sequence"/>
</dbReference>
<dbReference type="PANTHER" id="PTHR43201">
    <property type="entry name" value="ACYL-COA SYNTHETASE"/>
    <property type="match status" value="1"/>
</dbReference>